<feature type="domain" description="Cytochrome c" evidence="9">
    <location>
        <begin position="510"/>
        <end position="610"/>
    </location>
</feature>
<gene>
    <name evidence="10" type="ORF">Poly41_25730</name>
</gene>
<reference evidence="10 11" key="1">
    <citation type="submission" date="2019-02" db="EMBL/GenBank/DDBJ databases">
        <title>Deep-cultivation of Planctomycetes and their phenomic and genomic characterization uncovers novel biology.</title>
        <authorList>
            <person name="Wiegand S."/>
            <person name="Jogler M."/>
            <person name="Boedeker C."/>
            <person name="Pinto D."/>
            <person name="Vollmers J."/>
            <person name="Rivas-Marin E."/>
            <person name="Kohn T."/>
            <person name="Peeters S.H."/>
            <person name="Heuer A."/>
            <person name="Rast P."/>
            <person name="Oberbeckmann S."/>
            <person name="Bunk B."/>
            <person name="Jeske O."/>
            <person name="Meyerdierks A."/>
            <person name="Storesund J.E."/>
            <person name="Kallscheuer N."/>
            <person name="Luecker S."/>
            <person name="Lage O.M."/>
            <person name="Pohl T."/>
            <person name="Merkel B.J."/>
            <person name="Hornburger P."/>
            <person name="Mueller R.-W."/>
            <person name="Bruemmer F."/>
            <person name="Labrenz M."/>
            <person name="Spormann A.M."/>
            <person name="Op Den Camp H."/>
            <person name="Overmann J."/>
            <person name="Amann R."/>
            <person name="Jetten M.S.M."/>
            <person name="Mascher T."/>
            <person name="Medema M.H."/>
            <person name="Devos D.P."/>
            <person name="Kaster A.-K."/>
            <person name="Ovreas L."/>
            <person name="Rohde M."/>
            <person name="Galperin M.Y."/>
            <person name="Jogler C."/>
        </authorList>
    </citation>
    <scope>NUCLEOTIDE SEQUENCE [LARGE SCALE GENOMIC DNA]</scope>
    <source>
        <strain evidence="10 11">Poly41</strain>
    </source>
</reference>
<dbReference type="Proteomes" id="UP000319143">
    <property type="component" value="Unassembled WGS sequence"/>
</dbReference>
<evidence type="ECO:0000313" key="11">
    <source>
        <dbReference type="Proteomes" id="UP000319143"/>
    </source>
</evidence>
<protein>
    <submittedName>
        <fullName evidence="10">Di-heme cytochrome c peroxidase</fullName>
    </submittedName>
</protein>
<dbReference type="Pfam" id="PF00034">
    <property type="entry name" value="Cytochrom_C"/>
    <property type="match status" value="1"/>
</dbReference>
<evidence type="ECO:0000256" key="5">
    <source>
        <dbReference type="ARBA" id="ARBA00023002"/>
    </source>
</evidence>
<keyword evidence="4 8" id="KW-0732">Signal</keyword>
<dbReference type="GO" id="GO:0046872">
    <property type="term" value="F:metal ion binding"/>
    <property type="evidence" value="ECO:0007669"/>
    <property type="project" value="UniProtKB-KW"/>
</dbReference>
<evidence type="ECO:0000256" key="6">
    <source>
        <dbReference type="ARBA" id="ARBA00023004"/>
    </source>
</evidence>
<dbReference type="GO" id="GO:0020037">
    <property type="term" value="F:heme binding"/>
    <property type="evidence" value="ECO:0007669"/>
    <property type="project" value="InterPro"/>
</dbReference>
<dbReference type="OrthoDB" id="9772811at2"/>
<dbReference type="InterPro" id="IPR015943">
    <property type="entry name" value="WD40/YVTN_repeat-like_dom_sf"/>
</dbReference>
<dbReference type="Gene3D" id="2.130.10.10">
    <property type="entry name" value="YVTN repeat-like/Quinoprotein amine dehydrogenase"/>
    <property type="match status" value="1"/>
</dbReference>
<evidence type="ECO:0000256" key="2">
    <source>
        <dbReference type="ARBA" id="ARBA00022617"/>
    </source>
</evidence>
<organism evidence="10 11">
    <name type="scientific">Novipirellula artificiosorum</name>
    <dbReference type="NCBI Taxonomy" id="2528016"/>
    <lineage>
        <taxon>Bacteria</taxon>
        <taxon>Pseudomonadati</taxon>
        <taxon>Planctomycetota</taxon>
        <taxon>Planctomycetia</taxon>
        <taxon>Pirellulales</taxon>
        <taxon>Pirellulaceae</taxon>
        <taxon>Novipirellula</taxon>
    </lineage>
</organism>
<dbReference type="SUPFAM" id="SSF50969">
    <property type="entry name" value="YVTN repeat-like/Quinoprotein amine dehydrogenase"/>
    <property type="match status" value="1"/>
</dbReference>
<dbReference type="EMBL" id="SJPV01000003">
    <property type="protein sequence ID" value="TWU39717.1"/>
    <property type="molecule type" value="Genomic_DNA"/>
</dbReference>
<dbReference type="InterPro" id="IPR004852">
    <property type="entry name" value="Di-haem_cyt_c_peroxidsae"/>
</dbReference>
<dbReference type="PROSITE" id="PS51007">
    <property type="entry name" value="CYTC"/>
    <property type="match status" value="2"/>
</dbReference>
<dbReference type="PANTHER" id="PTHR30600">
    <property type="entry name" value="CYTOCHROME C PEROXIDASE-RELATED"/>
    <property type="match status" value="1"/>
</dbReference>
<dbReference type="InterPro" id="IPR051395">
    <property type="entry name" value="Cytochrome_c_Peroxidase/MauG"/>
</dbReference>
<name>A0A5C6DUV5_9BACT</name>
<dbReference type="GO" id="GO:0009055">
    <property type="term" value="F:electron transfer activity"/>
    <property type="evidence" value="ECO:0007669"/>
    <property type="project" value="InterPro"/>
</dbReference>
<feature type="chain" id="PRO_5022773183" evidence="8">
    <location>
        <begin position="25"/>
        <end position="610"/>
    </location>
</feature>
<comment type="subcellular location">
    <subcellularLocation>
        <location evidence="1">Cell envelope</location>
    </subcellularLocation>
</comment>
<dbReference type="InterPro" id="IPR009056">
    <property type="entry name" value="Cyt_c-like_dom"/>
</dbReference>
<dbReference type="Pfam" id="PF03150">
    <property type="entry name" value="CCP_MauG"/>
    <property type="match status" value="1"/>
</dbReference>
<evidence type="ECO:0000313" key="10">
    <source>
        <dbReference type="EMBL" id="TWU39717.1"/>
    </source>
</evidence>
<dbReference type="AlphaFoldDB" id="A0A5C6DUV5"/>
<feature type="domain" description="Cytochrome c" evidence="9">
    <location>
        <begin position="394"/>
        <end position="496"/>
    </location>
</feature>
<dbReference type="InterPro" id="IPR036909">
    <property type="entry name" value="Cyt_c-like_dom_sf"/>
</dbReference>
<proteinExistence type="predicted"/>
<sequence precursor="true">MKIAAISVIALCFTVSLFAVSLFAASLSAAQDYLSPSDLLLSRDGKTLHILASTGKQLIDFDLKEQQVVRALDLPGEPTDMVMSGDGKTLYVAGGGHQGRVWIANSGSLVGEIKTGHTPMSPIVSPDGKRLYVCNRFDDDVSMIDLESGETMARIAVLREPIVASITPDGKLLFVANHIPDGRADIEYVASKVSVINTETQEVKTLPLVNGAEGIRGMEISPDGKKVFATHLMARFHVPTTQLERGWVSTNALSVIDVASQTLEYTVLLDDIDQGFANPWAIGFSEDGKTLVVSSAGNQELSLIDLPALTSKIRSQSSLPEGEAHLHAHNDLSFLSGMRKRVKLKGVGPRSLLVNGDVIYVGNYFSDAVEVVRFTSDWQTESELLQLGKEQEVTPERLGEMFFNDSALCFQNWLSCATCHPDARTDALNWDLMNDGIGNPKNVKSMLYAHITPPAMWLGVRADAESAVRAGIQHIQFAVRPEEDAQAIDAYLKSLTPIPSPHLVEGKLSDSARRGEQIFEQVGCAHCHPAPLFTSSRMCDVGYTTGQDEGQPVDVPHLIEAWRTAPYLHDGRAATMKDVVTTFEHGNGHGKLSILTEDQLDDLVEYLLSL</sequence>
<dbReference type="GO" id="GO:0030313">
    <property type="term" value="C:cell envelope"/>
    <property type="evidence" value="ECO:0007669"/>
    <property type="project" value="UniProtKB-SubCell"/>
</dbReference>
<keyword evidence="6 7" id="KW-0408">Iron</keyword>
<evidence type="ECO:0000256" key="3">
    <source>
        <dbReference type="ARBA" id="ARBA00022723"/>
    </source>
</evidence>
<keyword evidence="3 7" id="KW-0479">Metal-binding</keyword>
<dbReference type="PANTHER" id="PTHR30600:SF10">
    <property type="entry name" value="BLL6722 PROTEIN"/>
    <property type="match status" value="1"/>
</dbReference>
<evidence type="ECO:0000259" key="9">
    <source>
        <dbReference type="PROSITE" id="PS51007"/>
    </source>
</evidence>
<dbReference type="SUPFAM" id="SSF46626">
    <property type="entry name" value="Cytochrome c"/>
    <property type="match status" value="2"/>
</dbReference>
<comment type="caution">
    <text evidence="10">The sequence shown here is derived from an EMBL/GenBank/DDBJ whole genome shotgun (WGS) entry which is preliminary data.</text>
</comment>
<evidence type="ECO:0000256" key="7">
    <source>
        <dbReference type="PROSITE-ProRule" id="PRU00433"/>
    </source>
</evidence>
<evidence type="ECO:0000256" key="4">
    <source>
        <dbReference type="ARBA" id="ARBA00022729"/>
    </source>
</evidence>
<keyword evidence="11" id="KW-1185">Reference proteome</keyword>
<evidence type="ECO:0000256" key="8">
    <source>
        <dbReference type="SAM" id="SignalP"/>
    </source>
</evidence>
<evidence type="ECO:0000256" key="1">
    <source>
        <dbReference type="ARBA" id="ARBA00004196"/>
    </source>
</evidence>
<dbReference type="Gene3D" id="1.10.760.10">
    <property type="entry name" value="Cytochrome c-like domain"/>
    <property type="match status" value="2"/>
</dbReference>
<accession>A0A5C6DUV5</accession>
<dbReference type="GO" id="GO:0004130">
    <property type="term" value="F:cytochrome-c peroxidase activity"/>
    <property type="evidence" value="ECO:0007669"/>
    <property type="project" value="TreeGrafter"/>
</dbReference>
<keyword evidence="5" id="KW-0560">Oxidoreductase</keyword>
<keyword evidence="2 7" id="KW-0349">Heme</keyword>
<dbReference type="InterPro" id="IPR011044">
    <property type="entry name" value="Quino_amine_DH_bsu"/>
</dbReference>
<feature type="signal peptide" evidence="8">
    <location>
        <begin position="1"/>
        <end position="24"/>
    </location>
</feature>
<keyword evidence="10" id="KW-0575">Peroxidase</keyword>